<dbReference type="SUPFAM" id="SSF47413">
    <property type="entry name" value="lambda repressor-like DNA-binding domains"/>
    <property type="match status" value="1"/>
</dbReference>
<dbReference type="Gene3D" id="1.10.260.40">
    <property type="entry name" value="lambda repressor-like DNA-binding domains"/>
    <property type="match status" value="1"/>
</dbReference>
<dbReference type="Pfam" id="PF01381">
    <property type="entry name" value="HTH_3"/>
    <property type="match status" value="1"/>
</dbReference>
<proteinExistence type="predicted"/>
<gene>
    <name evidence="2" type="ORF">HMPREF0444_0602</name>
</gene>
<dbReference type="HOGENOM" id="CLU_190614_0_0_9"/>
<keyword evidence="3" id="KW-1185">Reference proteome</keyword>
<evidence type="ECO:0000259" key="1">
    <source>
        <dbReference type="PROSITE" id="PS50943"/>
    </source>
</evidence>
<dbReference type="GO" id="GO:0003677">
    <property type="term" value="F:DNA binding"/>
    <property type="evidence" value="ECO:0007669"/>
    <property type="project" value="UniProtKB-KW"/>
</dbReference>
<dbReference type="AlphaFoldDB" id="C8NFA7"/>
<sequence length="87" mass="10213">MKFSSIYPNFEEDLLREVSLQKVALRAIRLRVNHQLTQEEFAAKLDVKRAYLARLEAGHHNPTIMTLVELARQNGYEIEIKLKEKTF</sequence>
<organism evidence="2 3">
    <name type="scientific">Granulicatella adiacens ATCC 49175</name>
    <dbReference type="NCBI Taxonomy" id="638301"/>
    <lineage>
        <taxon>Bacteria</taxon>
        <taxon>Bacillati</taxon>
        <taxon>Bacillota</taxon>
        <taxon>Bacilli</taxon>
        <taxon>Lactobacillales</taxon>
        <taxon>Carnobacteriaceae</taxon>
        <taxon>Granulicatella</taxon>
    </lineage>
</organism>
<dbReference type="Proteomes" id="UP000005926">
    <property type="component" value="Unassembled WGS sequence"/>
</dbReference>
<feature type="domain" description="HTH cro/C1-type" evidence="1">
    <location>
        <begin position="29"/>
        <end position="72"/>
    </location>
</feature>
<dbReference type="InterPro" id="IPR010982">
    <property type="entry name" value="Lambda_DNA-bd_dom_sf"/>
</dbReference>
<evidence type="ECO:0000313" key="3">
    <source>
        <dbReference type="Proteomes" id="UP000005926"/>
    </source>
</evidence>
<dbReference type="PROSITE" id="PS50943">
    <property type="entry name" value="HTH_CROC1"/>
    <property type="match status" value="1"/>
</dbReference>
<comment type="caution">
    <text evidence="2">The sequence shown here is derived from an EMBL/GenBank/DDBJ whole genome shotgun (WGS) entry which is preliminary data.</text>
</comment>
<dbReference type="InterPro" id="IPR001387">
    <property type="entry name" value="Cro/C1-type_HTH"/>
</dbReference>
<accession>C8NFA7</accession>
<name>C8NFA7_9LACT</name>
<dbReference type="STRING" id="638301.HMPREF0444_0602"/>
<dbReference type="EMBL" id="ACKZ01000013">
    <property type="protein sequence ID" value="EEW37636.1"/>
    <property type="molecule type" value="Genomic_DNA"/>
</dbReference>
<evidence type="ECO:0000313" key="2">
    <source>
        <dbReference type="EMBL" id="EEW37636.1"/>
    </source>
</evidence>
<dbReference type="SMART" id="SM00530">
    <property type="entry name" value="HTH_XRE"/>
    <property type="match status" value="1"/>
</dbReference>
<reference evidence="2 3" key="1">
    <citation type="submission" date="2009-08" db="EMBL/GenBank/DDBJ databases">
        <authorList>
            <person name="Muzny D."/>
            <person name="Qin X."/>
            <person name="Deng J."/>
            <person name="Jiang H."/>
            <person name="Liu Y."/>
            <person name="Qu J."/>
            <person name="Song X.-Z."/>
            <person name="Zhang L."/>
            <person name="Thornton R."/>
            <person name="Coyle M."/>
            <person name="Francisco L."/>
            <person name="Jackson L."/>
            <person name="Javaid M."/>
            <person name="Korchina V."/>
            <person name="Kovar C."/>
            <person name="Mata R."/>
            <person name="Mathew T."/>
            <person name="Ngo R."/>
            <person name="Nguyen L."/>
            <person name="Nguyen N."/>
            <person name="Okwuonu G."/>
            <person name="Ongeri F."/>
            <person name="Pham C."/>
            <person name="Simmons D."/>
            <person name="Wilczek-Boney K."/>
            <person name="Hale W."/>
            <person name="Jakkamsetti A."/>
            <person name="Pham P."/>
            <person name="Ruth R."/>
            <person name="San Lucas F."/>
            <person name="Warren J."/>
            <person name="Zhang J."/>
            <person name="Zhao Z."/>
            <person name="Zhou C."/>
            <person name="Zhu D."/>
            <person name="Lee S."/>
            <person name="Bess C."/>
            <person name="Blankenburg K."/>
            <person name="Forbes L."/>
            <person name="Fu Q."/>
            <person name="Gubbala S."/>
            <person name="Hirani K."/>
            <person name="Jayaseelan J.C."/>
            <person name="Lara F."/>
            <person name="Munidasa M."/>
            <person name="Palculict T."/>
            <person name="Patil S."/>
            <person name="Pu L.-L."/>
            <person name="Saada N."/>
            <person name="Tang L."/>
            <person name="Weissenberger G."/>
            <person name="Zhu Y."/>
            <person name="Hemphill L."/>
            <person name="Shang Y."/>
            <person name="Youmans B."/>
            <person name="Ayvaz T."/>
            <person name="Ross M."/>
            <person name="Santibanez J."/>
            <person name="Aqrawi P."/>
            <person name="Gross S."/>
            <person name="Joshi V."/>
            <person name="Fowler G."/>
            <person name="Nazareth L."/>
            <person name="Reid J."/>
            <person name="Worley K."/>
            <person name="Petrosino J."/>
            <person name="Highlander S."/>
            <person name="Gibbs R."/>
        </authorList>
    </citation>
    <scope>NUCLEOTIDE SEQUENCE [LARGE SCALE GENOMIC DNA]</scope>
    <source>
        <strain evidence="2 3">ATCC 49175</strain>
    </source>
</reference>
<protein>
    <submittedName>
        <fullName evidence="2">DNA-binding helix-turn-helix protein</fullName>
    </submittedName>
</protein>
<dbReference type="CDD" id="cd00093">
    <property type="entry name" value="HTH_XRE"/>
    <property type="match status" value="1"/>
</dbReference>
<keyword evidence="2" id="KW-0238">DNA-binding</keyword>